<evidence type="ECO:0000256" key="10">
    <source>
        <dbReference type="ARBA" id="ARBA00054707"/>
    </source>
</evidence>
<organism evidence="13 14">
    <name type="scientific">Musa balbisiana</name>
    <name type="common">Banana</name>
    <dbReference type="NCBI Taxonomy" id="52838"/>
    <lineage>
        <taxon>Eukaryota</taxon>
        <taxon>Viridiplantae</taxon>
        <taxon>Streptophyta</taxon>
        <taxon>Embryophyta</taxon>
        <taxon>Tracheophyta</taxon>
        <taxon>Spermatophyta</taxon>
        <taxon>Magnoliopsida</taxon>
        <taxon>Liliopsida</taxon>
        <taxon>Zingiberales</taxon>
        <taxon>Musaceae</taxon>
        <taxon>Musa</taxon>
    </lineage>
</organism>
<dbReference type="FunFam" id="1.50.40.10:FF:000098">
    <property type="entry name" value="Mitochondrial substrate carrier family protein"/>
    <property type="match status" value="1"/>
</dbReference>
<evidence type="ECO:0008006" key="15">
    <source>
        <dbReference type="Google" id="ProtNLM"/>
    </source>
</evidence>
<dbReference type="PANTHER" id="PTHR24089">
    <property type="entry name" value="SOLUTE CARRIER FAMILY 25"/>
    <property type="match status" value="1"/>
</dbReference>
<dbReference type="InterPro" id="IPR002067">
    <property type="entry name" value="MCP"/>
</dbReference>
<evidence type="ECO:0000313" key="14">
    <source>
        <dbReference type="Proteomes" id="UP000317650"/>
    </source>
</evidence>
<dbReference type="AlphaFoldDB" id="A0A4S8IAX4"/>
<evidence type="ECO:0000256" key="3">
    <source>
        <dbReference type="ARBA" id="ARBA00022448"/>
    </source>
</evidence>
<keyword evidence="7" id="KW-1133">Transmembrane helix</keyword>
<evidence type="ECO:0000256" key="4">
    <source>
        <dbReference type="ARBA" id="ARBA00022692"/>
    </source>
</evidence>
<dbReference type="EMBL" id="PYDT01000011">
    <property type="protein sequence ID" value="THU45217.1"/>
    <property type="molecule type" value="Genomic_DNA"/>
</dbReference>
<keyword evidence="14" id="KW-1185">Reference proteome</keyword>
<keyword evidence="9 11" id="KW-0472">Membrane</keyword>
<evidence type="ECO:0000256" key="6">
    <source>
        <dbReference type="ARBA" id="ARBA00022792"/>
    </source>
</evidence>
<sequence length="449" mass="49270">MPGMEVRFHAVILPRIRLPDERDVPPLFADGGRLFLEPCVPDSAVTMPVRLCRSCGKPAPLGKIMWRGAVGDCFLSEKRSEAFVRESAGFLGKEVRRSEEAAWEGKDDGVTVVLEEHEKNRIKNENMNGRVQGVGAGAMNTTKHLWAGAVAAMVSRHCEAHFFVLCLIQTFVAPLERLKLAYVVGGEQSNLFAVIHKIATTQGLKGFWKGNFVNILRTAPFKAINFYAYDTYRKQLLKLSGNEETTNFERFLAGAAAGITATILCIPMDTIRTKMVAPGGEALGGVVGVFRHMIETEGFFSLYKGLVPSLISMAPSGAVFYGVYDILKTDYLRSPEGRNRLALMKQQGGEEVNAFDQLELGPVRTLLYGAIAGACAEAATYPFEVVRRHLQMQVQANKLNAFATFMNIVDKGGAPALYAGMIPSLLQVLPSASISYFVYESMKIVLKVE</sequence>
<dbReference type="PRINTS" id="PR00926">
    <property type="entry name" value="MITOCARRIER"/>
</dbReference>
<keyword evidence="8" id="KW-0496">Mitochondrion</keyword>
<dbReference type="Pfam" id="PF00153">
    <property type="entry name" value="Mito_carr"/>
    <property type="match status" value="3"/>
</dbReference>
<dbReference type="InterPro" id="IPR023395">
    <property type="entry name" value="MCP_dom_sf"/>
</dbReference>
<dbReference type="GO" id="GO:0015711">
    <property type="term" value="P:organic anion transport"/>
    <property type="evidence" value="ECO:0007669"/>
    <property type="project" value="UniProtKB-ARBA"/>
</dbReference>
<keyword evidence="6" id="KW-0999">Mitochondrion inner membrane</keyword>
<evidence type="ECO:0000256" key="1">
    <source>
        <dbReference type="ARBA" id="ARBA00004448"/>
    </source>
</evidence>
<keyword evidence="4 11" id="KW-0812">Transmembrane</keyword>
<comment type="subcellular location">
    <subcellularLocation>
        <location evidence="1">Mitochondrion inner membrane</location>
        <topology evidence="1">Multi-pass membrane protein</topology>
    </subcellularLocation>
</comment>
<protein>
    <recommendedName>
        <fullName evidence="15">Mitochondrial adenine nucleotide transporter BTL3</fullName>
    </recommendedName>
</protein>
<comment type="caution">
    <text evidence="13">The sequence shown here is derived from an EMBL/GenBank/DDBJ whole genome shotgun (WGS) entry which is preliminary data.</text>
</comment>
<dbReference type="Gene3D" id="1.50.40.10">
    <property type="entry name" value="Mitochondrial carrier domain"/>
    <property type="match status" value="1"/>
</dbReference>
<evidence type="ECO:0000256" key="9">
    <source>
        <dbReference type="ARBA" id="ARBA00023136"/>
    </source>
</evidence>
<reference evidence="13 14" key="1">
    <citation type="journal article" date="2019" name="Nat. Plants">
        <title>Genome sequencing of Musa balbisiana reveals subgenome evolution and function divergence in polyploid bananas.</title>
        <authorList>
            <person name="Yao X."/>
        </authorList>
    </citation>
    <scope>NUCLEOTIDE SEQUENCE [LARGE SCALE GENOMIC DNA]</scope>
    <source>
        <strain evidence="14">cv. DH-PKW</strain>
        <tissue evidence="13">Leaves</tissue>
    </source>
</reference>
<dbReference type="SUPFAM" id="SSF103506">
    <property type="entry name" value="Mitochondrial carrier"/>
    <property type="match status" value="1"/>
</dbReference>
<evidence type="ECO:0000313" key="13">
    <source>
        <dbReference type="EMBL" id="THU45217.1"/>
    </source>
</evidence>
<gene>
    <name evidence="13" type="ORF">C4D60_Mb02t15530</name>
</gene>
<feature type="repeat" description="Solcar" evidence="11">
    <location>
        <begin position="360"/>
        <end position="445"/>
    </location>
</feature>
<dbReference type="STRING" id="52838.A0A4S8IAX4"/>
<evidence type="ECO:0000256" key="11">
    <source>
        <dbReference type="PROSITE-ProRule" id="PRU00282"/>
    </source>
</evidence>
<evidence type="ECO:0000256" key="7">
    <source>
        <dbReference type="ARBA" id="ARBA00022989"/>
    </source>
</evidence>
<accession>A0A4S8IAX4</accession>
<dbReference type="Proteomes" id="UP000317650">
    <property type="component" value="Chromosome 2"/>
</dbReference>
<name>A0A4S8IAX4_MUSBA</name>
<evidence type="ECO:0000256" key="2">
    <source>
        <dbReference type="ARBA" id="ARBA00006375"/>
    </source>
</evidence>
<proteinExistence type="inferred from homology"/>
<dbReference type="GO" id="GO:0015748">
    <property type="term" value="P:organophosphate ester transport"/>
    <property type="evidence" value="ECO:0007669"/>
    <property type="project" value="UniProtKB-ARBA"/>
</dbReference>
<dbReference type="GO" id="GO:0005743">
    <property type="term" value="C:mitochondrial inner membrane"/>
    <property type="evidence" value="ECO:0007669"/>
    <property type="project" value="UniProtKB-SubCell"/>
</dbReference>
<keyword evidence="3 12" id="KW-0813">Transport</keyword>
<evidence type="ECO:0000256" key="5">
    <source>
        <dbReference type="ARBA" id="ARBA00022737"/>
    </source>
</evidence>
<comment type="similarity">
    <text evidence="2 12">Belongs to the mitochondrial carrier (TC 2.A.29) family.</text>
</comment>
<dbReference type="GO" id="GO:0055085">
    <property type="term" value="P:transmembrane transport"/>
    <property type="evidence" value="ECO:0007669"/>
    <property type="project" value="InterPro"/>
</dbReference>
<feature type="repeat" description="Solcar" evidence="11">
    <location>
        <begin position="245"/>
        <end position="330"/>
    </location>
</feature>
<dbReference type="PROSITE" id="PS50920">
    <property type="entry name" value="SOLCAR"/>
    <property type="match status" value="3"/>
</dbReference>
<feature type="repeat" description="Solcar" evidence="11">
    <location>
        <begin position="139"/>
        <end position="235"/>
    </location>
</feature>
<keyword evidence="5" id="KW-0677">Repeat</keyword>
<dbReference type="InterPro" id="IPR018108">
    <property type="entry name" value="MCP_transmembrane"/>
</dbReference>
<comment type="function">
    <text evidence="10">Probable mitochondrial adenylate carrier that catalyzes the transport of ATP, ADP and AMP.</text>
</comment>
<evidence type="ECO:0000256" key="8">
    <source>
        <dbReference type="ARBA" id="ARBA00023128"/>
    </source>
</evidence>
<evidence type="ECO:0000256" key="12">
    <source>
        <dbReference type="RuleBase" id="RU000488"/>
    </source>
</evidence>